<proteinExistence type="inferred from homology"/>
<comment type="similarity">
    <text evidence="3">Belongs to the disproportionating enzyme family.</text>
</comment>
<reference evidence="13 14" key="1">
    <citation type="submission" date="2016-11" db="EMBL/GenBank/DDBJ databases">
        <authorList>
            <person name="Jaros S."/>
            <person name="Januszkiewicz K."/>
            <person name="Wedrychowicz H."/>
        </authorList>
    </citation>
    <scope>NUCLEOTIDE SEQUENCE [LARGE SCALE GENOMIC DNA]</scope>
    <source>
        <strain evidence="13 14">DSM 26883</strain>
    </source>
</reference>
<comment type="catalytic activity">
    <reaction evidence="1">
        <text>Transfers a segment of a (1-&gt;4)-alpha-D-glucan to a new position in an acceptor, which may be glucose or a (1-&gt;4)-alpha-D-glucan.</text>
        <dbReference type="EC" id="2.4.1.25"/>
    </reaction>
</comment>
<keyword evidence="8 13" id="KW-0808">Transferase</keyword>
<keyword evidence="14" id="KW-1185">Reference proteome</keyword>
<sequence>MNLSFNIEYRTNWGEEVRIADLFHESIPMHTTDGIYWTANIELDVPKEGIAINYSYQIEQNGVVTRKEWNSFPRQLHLSGVTKKKYIVNDCWKNIPEQLYFYSSAFTEVLLTHPEKAETPISYKKGLMIKAYAPRINNDYCLAICGNQKALGNWNPEQAVLMSDANFPEWQIELDASKLKFPLEYKFILYNKKEKKADCWENNPNRYLADPELKINETLVISDRYVYFDTPIWKGAGIAIPIFSLKSEKSFGVGDFGDLKDMIDWAVSTNQKVIQILPINDTTMTHKWTDSYPYNSISIYAFHPMYIDITQMGALKDKAAMSQFSKRQKELNNLPAIDYEAVNQIKWDFFHLIFQQEGEKVLASNDFKRFFNANKEWLQPYAVFSYLRDIYKTPNFREWPQYTVYNQQEIEKICQPGSTDYPHIALYYYIQYHLHLQLQSATQYARKHGIVLKGDIPIGISRNSVEAWTEPHYFNLSGQAGAPPDDFSINGQNWGFPTYNWDVMEKDGYRWWMKRFQKMAEYFDAYRIDHILGFFRIWEIPMHAVHGLLGQFAPSLPMSKEEIESYGLPFRKEYLTPYIHESFLGQLFGPHTEYVKQTFIQPTDTPDIYCMRPGFRTQREVETFFMEKNDEDSIWIREGLYTLISDVLFVPDNKEEDKYHPRISVQRDFIFRSLNEEERNAFNILYNQYYYHRHNEFWQQQAMKKLPQLTQSTRMLVCGEDLGMIPSCVASVMNNLRILSLEIQRMPKNPMYEFDHLNEYPYRSVCTISTHDMSTLRGWWEEDYQQTQRYYNLMLGHYGTAPTVAPPGICEEVVRNHLNSSSILCILSLQDWLSIDGKWRNPNVEEERINVPSNPRNYWRYRMHLTLEQLMKADELNKKICELIKYTGRNPKK</sequence>
<evidence type="ECO:0000256" key="1">
    <source>
        <dbReference type="ARBA" id="ARBA00000439"/>
    </source>
</evidence>
<dbReference type="InterPro" id="IPR017853">
    <property type="entry name" value="GH"/>
</dbReference>
<dbReference type="SUPFAM" id="SSF49452">
    <property type="entry name" value="Starch-binding domain-like"/>
    <property type="match status" value="2"/>
</dbReference>
<dbReference type="SMART" id="SM01065">
    <property type="entry name" value="CBM_2"/>
    <property type="match status" value="1"/>
</dbReference>
<dbReference type="InterPro" id="IPR013784">
    <property type="entry name" value="Carb-bd-like_fold"/>
</dbReference>
<comment type="subcellular location">
    <subcellularLocation>
        <location evidence="2">Cytoplasm</location>
    </subcellularLocation>
</comment>
<evidence type="ECO:0000256" key="2">
    <source>
        <dbReference type="ARBA" id="ARBA00004496"/>
    </source>
</evidence>
<dbReference type="Gene3D" id="2.60.40.10">
    <property type="entry name" value="Immunoglobulins"/>
    <property type="match status" value="1"/>
</dbReference>
<evidence type="ECO:0000256" key="10">
    <source>
        <dbReference type="ARBA" id="ARBA00031423"/>
    </source>
</evidence>
<evidence type="ECO:0000256" key="4">
    <source>
        <dbReference type="ARBA" id="ARBA00012560"/>
    </source>
</evidence>
<dbReference type="PANTHER" id="PTHR32518">
    <property type="match status" value="1"/>
</dbReference>
<evidence type="ECO:0000313" key="14">
    <source>
        <dbReference type="Proteomes" id="UP000184436"/>
    </source>
</evidence>
<keyword evidence="7" id="KW-0328">Glycosyltransferase</keyword>
<dbReference type="PANTHER" id="PTHR32518:SF3">
    <property type="entry name" value="4-ALPHA-GLUCANOTRANSFERASE"/>
    <property type="match status" value="1"/>
</dbReference>
<keyword evidence="9" id="KW-0119">Carbohydrate metabolism</keyword>
<evidence type="ECO:0000256" key="6">
    <source>
        <dbReference type="ARBA" id="ARBA00022490"/>
    </source>
</evidence>
<dbReference type="InterPro" id="IPR034841">
    <property type="entry name" value="CBM20_DPE2_2"/>
</dbReference>
<dbReference type="GO" id="GO:0005975">
    <property type="term" value="P:carbohydrate metabolic process"/>
    <property type="evidence" value="ECO:0007669"/>
    <property type="project" value="InterPro"/>
</dbReference>
<dbReference type="SUPFAM" id="SSF51445">
    <property type="entry name" value="(Trans)glycosidases"/>
    <property type="match status" value="1"/>
</dbReference>
<dbReference type="OrthoDB" id="9811841at2"/>
<evidence type="ECO:0000259" key="12">
    <source>
        <dbReference type="PROSITE" id="PS51166"/>
    </source>
</evidence>
<dbReference type="PROSITE" id="PS51166">
    <property type="entry name" value="CBM20"/>
    <property type="match status" value="1"/>
</dbReference>
<dbReference type="InterPro" id="IPR002044">
    <property type="entry name" value="CBM20"/>
</dbReference>
<dbReference type="InterPro" id="IPR013783">
    <property type="entry name" value="Ig-like_fold"/>
</dbReference>
<dbReference type="CDD" id="cd05816">
    <property type="entry name" value="CBM20_DPE2_repeat2"/>
    <property type="match status" value="1"/>
</dbReference>
<evidence type="ECO:0000256" key="11">
    <source>
        <dbReference type="ARBA" id="ARBA00031501"/>
    </source>
</evidence>
<evidence type="ECO:0000256" key="5">
    <source>
        <dbReference type="ARBA" id="ARBA00020295"/>
    </source>
</evidence>
<dbReference type="GO" id="GO:2001070">
    <property type="term" value="F:starch binding"/>
    <property type="evidence" value="ECO:0007669"/>
    <property type="project" value="InterPro"/>
</dbReference>
<feature type="domain" description="CBM20" evidence="12">
    <location>
        <begin position="119"/>
        <end position="235"/>
    </location>
</feature>
<dbReference type="Gene3D" id="3.20.20.80">
    <property type="entry name" value="Glycosidases"/>
    <property type="match status" value="2"/>
</dbReference>
<dbReference type="Pfam" id="PF02446">
    <property type="entry name" value="Glyco_hydro_77"/>
    <property type="match status" value="1"/>
</dbReference>
<dbReference type="EMBL" id="FQVD01000008">
    <property type="protein sequence ID" value="SHE90948.1"/>
    <property type="molecule type" value="Genomic_DNA"/>
</dbReference>
<protein>
    <recommendedName>
        <fullName evidence="5">4-alpha-glucanotransferase</fullName>
        <ecNumber evidence="4">2.4.1.25</ecNumber>
    </recommendedName>
    <alternativeName>
        <fullName evidence="10">Amylomaltase</fullName>
    </alternativeName>
    <alternativeName>
        <fullName evidence="11">Disproportionating enzyme</fullName>
    </alternativeName>
</protein>
<dbReference type="RefSeq" id="WP_073349441.1">
    <property type="nucleotide sequence ID" value="NZ_FQVD01000008.1"/>
</dbReference>
<accession>A0A1M4XBR0</accession>
<organism evidence="13 14">
    <name type="scientific">Bacteroides faecichinchillae</name>
    <dbReference type="NCBI Taxonomy" id="871325"/>
    <lineage>
        <taxon>Bacteria</taxon>
        <taxon>Pseudomonadati</taxon>
        <taxon>Bacteroidota</taxon>
        <taxon>Bacteroidia</taxon>
        <taxon>Bacteroidales</taxon>
        <taxon>Bacteroidaceae</taxon>
        <taxon>Bacteroides</taxon>
    </lineage>
</organism>
<dbReference type="AlphaFoldDB" id="A0A1M4XBR0"/>
<evidence type="ECO:0000256" key="8">
    <source>
        <dbReference type="ARBA" id="ARBA00022679"/>
    </source>
</evidence>
<dbReference type="InterPro" id="IPR003385">
    <property type="entry name" value="Glyco_hydro_77"/>
</dbReference>
<dbReference type="GO" id="GO:0005737">
    <property type="term" value="C:cytoplasm"/>
    <property type="evidence" value="ECO:0007669"/>
    <property type="project" value="UniProtKB-SubCell"/>
</dbReference>
<dbReference type="Pfam" id="PF00686">
    <property type="entry name" value="CBM_20"/>
    <property type="match status" value="1"/>
</dbReference>
<evidence type="ECO:0000256" key="9">
    <source>
        <dbReference type="ARBA" id="ARBA00023277"/>
    </source>
</evidence>
<keyword evidence="6" id="KW-0963">Cytoplasm</keyword>
<dbReference type="EC" id="2.4.1.25" evidence="4"/>
<gene>
    <name evidence="13" type="ORF">SAMN05444349_10822</name>
</gene>
<dbReference type="Proteomes" id="UP000184436">
    <property type="component" value="Unassembled WGS sequence"/>
</dbReference>
<evidence type="ECO:0000256" key="7">
    <source>
        <dbReference type="ARBA" id="ARBA00022676"/>
    </source>
</evidence>
<evidence type="ECO:0000313" key="13">
    <source>
        <dbReference type="EMBL" id="SHE90948.1"/>
    </source>
</evidence>
<dbReference type="GO" id="GO:0004134">
    <property type="term" value="F:4-alpha-glucanotransferase activity"/>
    <property type="evidence" value="ECO:0007669"/>
    <property type="project" value="UniProtKB-EC"/>
</dbReference>
<name>A0A1M4XBR0_9BACE</name>
<dbReference type="STRING" id="871325.SAMN05444349_10822"/>
<evidence type="ECO:0000256" key="3">
    <source>
        <dbReference type="ARBA" id="ARBA00005684"/>
    </source>
</evidence>